<feature type="transmembrane region" description="Helical" evidence="1">
    <location>
        <begin position="98"/>
        <end position="119"/>
    </location>
</feature>
<protein>
    <submittedName>
        <fullName evidence="2">Uncharacterized protein</fullName>
    </submittedName>
</protein>
<keyword evidence="1" id="KW-0472">Membrane</keyword>
<dbReference type="EMBL" id="CP093326">
    <property type="protein sequence ID" value="UNK44418.1"/>
    <property type="molecule type" value="Genomic_DNA"/>
</dbReference>
<feature type="transmembrane region" description="Helical" evidence="1">
    <location>
        <begin position="12"/>
        <end position="34"/>
    </location>
</feature>
<organism evidence="2 3">
    <name type="scientific">Arthrobacter sulfonylureivorans</name>
    <dbReference type="NCBI Taxonomy" id="2486855"/>
    <lineage>
        <taxon>Bacteria</taxon>
        <taxon>Bacillati</taxon>
        <taxon>Actinomycetota</taxon>
        <taxon>Actinomycetes</taxon>
        <taxon>Micrococcales</taxon>
        <taxon>Micrococcaceae</taxon>
        <taxon>Arthrobacter</taxon>
    </lineage>
</organism>
<dbReference type="RefSeq" id="WP_127512592.1">
    <property type="nucleotide sequence ID" value="NZ_CP093326.1"/>
</dbReference>
<evidence type="ECO:0000256" key="1">
    <source>
        <dbReference type="SAM" id="Phobius"/>
    </source>
</evidence>
<feature type="transmembrane region" description="Helical" evidence="1">
    <location>
        <begin position="46"/>
        <end position="68"/>
    </location>
</feature>
<evidence type="ECO:0000313" key="3">
    <source>
        <dbReference type="Proteomes" id="UP000829069"/>
    </source>
</evidence>
<gene>
    <name evidence="2" type="ORF">MNQ99_10415</name>
</gene>
<keyword evidence="1" id="KW-0812">Transmembrane</keyword>
<feature type="transmembrane region" description="Helical" evidence="1">
    <location>
        <begin position="74"/>
        <end position="91"/>
    </location>
</feature>
<evidence type="ECO:0000313" key="2">
    <source>
        <dbReference type="EMBL" id="UNK44418.1"/>
    </source>
</evidence>
<keyword evidence="1" id="KW-1133">Transmembrane helix</keyword>
<keyword evidence="3" id="KW-1185">Reference proteome</keyword>
<accession>A0ABY3W5W9</accession>
<name>A0ABY3W5W9_9MICC</name>
<proteinExistence type="predicted"/>
<sequence>MTANWTRVVLAGSWITLMLIYLLGDVLRIFAGHFESGKLGDRPAPGWMWTLIAAIMLVPIAMILTTLLTPEPPLRWLTISVSIALAIFNLAGMPYKGFFDNLLIVFSLGINAFIIWTVWTWETAET</sequence>
<dbReference type="Proteomes" id="UP000829069">
    <property type="component" value="Chromosome"/>
</dbReference>
<reference evidence="2 3" key="1">
    <citation type="submission" date="2022-03" db="EMBL/GenBank/DDBJ databases">
        <title>Isotopic signatures of nitrous oxide derived from detoxification processes.</title>
        <authorList>
            <person name="Behrendt U."/>
            <person name="Buchen C."/>
            <person name="Well R."/>
            <person name="Ulrich A."/>
            <person name="Rohe L."/>
            <person name="Kolb S."/>
            <person name="Schloter M."/>
            <person name="Horn M.A."/>
            <person name="Augustin J."/>
        </authorList>
    </citation>
    <scope>NUCLEOTIDE SEQUENCE [LARGE SCALE GENOMIC DNA]</scope>
    <source>
        <strain evidence="2 3">S4-C24</strain>
    </source>
</reference>